<comment type="caution">
    <text evidence="3">The sequence shown here is derived from an EMBL/GenBank/DDBJ whole genome shotgun (WGS) entry which is preliminary data.</text>
</comment>
<name>A0A8J7R1V4_9HYPH</name>
<gene>
    <name evidence="3" type="ORF">J5Y06_21835</name>
</gene>
<keyword evidence="1" id="KW-0732">Signal</keyword>
<dbReference type="Proteomes" id="UP000666240">
    <property type="component" value="Unassembled WGS sequence"/>
</dbReference>
<dbReference type="Pfam" id="PF03713">
    <property type="entry name" value="DUF305"/>
    <property type="match status" value="1"/>
</dbReference>
<accession>A0A8J7R1V4</accession>
<dbReference type="InterPro" id="IPR005183">
    <property type="entry name" value="DUF305_CopM-like"/>
</dbReference>
<dbReference type="PANTHER" id="PTHR36933:SF1">
    <property type="entry name" value="SLL0788 PROTEIN"/>
    <property type="match status" value="1"/>
</dbReference>
<dbReference type="Gene3D" id="1.20.1260.10">
    <property type="match status" value="1"/>
</dbReference>
<evidence type="ECO:0000313" key="4">
    <source>
        <dbReference type="Proteomes" id="UP000666240"/>
    </source>
</evidence>
<evidence type="ECO:0000313" key="3">
    <source>
        <dbReference type="EMBL" id="MBP0441293.1"/>
    </source>
</evidence>
<dbReference type="RefSeq" id="WP_209337314.1">
    <property type="nucleotide sequence ID" value="NZ_JAGIYY010000012.1"/>
</dbReference>
<evidence type="ECO:0000256" key="1">
    <source>
        <dbReference type="SAM" id="SignalP"/>
    </source>
</evidence>
<feature type="chain" id="PRO_5035235679" evidence="1">
    <location>
        <begin position="24"/>
        <end position="166"/>
    </location>
</feature>
<sequence>MNFFKTTAFVASILAASTSIALAQDAHGGHGTGHQAPAAETSRAPAGEIKLPEICLAAGEQGMGGMAMGTGTGHAMDEAHADLMKGMDEMNRQMMIGMMAEDIDVAFVCGMIPHHQSAVNMAKAQLEHGDDPWAKKLAQSVIENQEQEISDMFTWLEERAAGEIAE</sequence>
<dbReference type="AlphaFoldDB" id="A0A8J7R1V4"/>
<dbReference type="EMBL" id="JAGIYY010000012">
    <property type="protein sequence ID" value="MBP0441293.1"/>
    <property type="molecule type" value="Genomic_DNA"/>
</dbReference>
<evidence type="ECO:0000259" key="2">
    <source>
        <dbReference type="Pfam" id="PF03713"/>
    </source>
</evidence>
<feature type="signal peptide" evidence="1">
    <location>
        <begin position="1"/>
        <end position="23"/>
    </location>
</feature>
<dbReference type="PANTHER" id="PTHR36933">
    <property type="entry name" value="SLL0788 PROTEIN"/>
    <property type="match status" value="1"/>
</dbReference>
<proteinExistence type="predicted"/>
<dbReference type="InterPro" id="IPR012347">
    <property type="entry name" value="Ferritin-like"/>
</dbReference>
<keyword evidence="4" id="KW-1185">Reference proteome</keyword>
<reference evidence="3" key="1">
    <citation type="submission" date="2021-03" db="EMBL/GenBank/DDBJ databases">
        <title>Genome sequencing and assembly of Tianweitania sediminis.</title>
        <authorList>
            <person name="Chhetri G."/>
        </authorList>
    </citation>
    <scope>NUCLEOTIDE SEQUENCE</scope>
    <source>
        <strain evidence="3">Z8</strain>
    </source>
</reference>
<organism evidence="3 4">
    <name type="scientific">Tianweitania sediminis</name>
    <dbReference type="NCBI Taxonomy" id="1502156"/>
    <lineage>
        <taxon>Bacteria</taxon>
        <taxon>Pseudomonadati</taxon>
        <taxon>Pseudomonadota</taxon>
        <taxon>Alphaproteobacteria</taxon>
        <taxon>Hyphomicrobiales</taxon>
        <taxon>Phyllobacteriaceae</taxon>
        <taxon>Tianweitania</taxon>
    </lineage>
</organism>
<feature type="domain" description="DUF305" evidence="2">
    <location>
        <begin position="70"/>
        <end position="156"/>
    </location>
</feature>
<protein>
    <submittedName>
        <fullName evidence="3">DUF305 domain-containing protein</fullName>
    </submittedName>
</protein>